<keyword evidence="2" id="KW-1185">Reference proteome</keyword>
<protein>
    <submittedName>
        <fullName evidence="1">Uncharacterized protein</fullName>
    </submittedName>
</protein>
<sequence>MRWQVFDLAALFRVLRFFMCDVQMRDRTFKADGRCRQIIDLVLAAPCLDGNQQNISGFIVQSAERIGGKPVFNDPIHGHFAFLLRFLMAITNGNSRIGARRILIFEFFVEASQHAGHVGEILIGCFCRLSFLGPSCLPPPLVFASLGPRNINYSQVFADSFDQIFDCPQARGSPQAHLLTTFETVIIGRELFNMVNEVRQPQLWFLNHPKQRGGRHFIRCAICSARRFNTPQDILQR</sequence>
<dbReference type="HOGENOM" id="CLU_1169015_0_0_5"/>
<dbReference type="KEGG" id="cid:P73_1363"/>
<organism evidence="1 2">
    <name type="scientific">Celeribacter indicus</name>
    <dbReference type="NCBI Taxonomy" id="1208324"/>
    <lineage>
        <taxon>Bacteria</taxon>
        <taxon>Pseudomonadati</taxon>
        <taxon>Pseudomonadota</taxon>
        <taxon>Alphaproteobacteria</taxon>
        <taxon>Rhodobacterales</taxon>
        <taxon>Roseobacteraceae</taxon>
        <taxon>Celeribacter</taxon>
    </lineage>
</organism>
<evidence type="ECO:0000313" key="2">
    <source>
        <dbReference type="Proteomes" id="UP000031521"/>
    </source>
</evidence>
<dbReference type="AlphaFoldDB" id="A0A0B5DRC2"/>
<dbReference type="Proteomes" id="UP000031521">
    <property type="component" value="Chromosome"/>
</dbReference>
<evidence type="ECO:0000313" key="1">
    <source>
        <dbReference type="EMBL" id="AJE46078.1"/>
    </source>
</evidence>
<gene>
    <name evidence="1" type="ORF">P73_1363</name>
</gene>
<accession>A0A0B5DRC2</accession>
<dbReference type="EMBL" id="CP004393">
    <property type="protein sequence ID" value="AJE46078.1"/>
    <property type="molecule type" value="Genomic_DNA"/>
</dbReference>
<name>A0A0B5DRC2_9RHOB</name>
<proteinExistence type="predicted"/>
<reference evidence="1 2" key="1">
    <citation type="journal article" date="2014" name="Int. J. Syst. Evol. Microbiol.">
        <title>Celeribacter indicus sp. nov., a polycyclic aromatic hydrocarbon-degrading bacterium from deep-sea sediment and reclassification of Huaishuia halophila as Celeribacter halophilus comb. nov.</title>
        <authorList>
            <person name="Lai Q."/>
            <person name="Cao J."/>
            <person name="Yuan J."/>
            <person name="Li F."/>
            <person name="Shao Z."/>
        </authorList>
    </citation>
    <scope>NUCLEOTIDE SEQUENCE [LARGE SCALE GENOMIC DNA]</scope>
    <source>
        <strain evidence="1">P73</strain>
    </source>
</reference>